<dbReference type="InterPro" id="IPR001466">
    <property type="entry name" value="Beta-lactam-related"/>
</dbReference>
<dbReference type="PANTHER" id="PTHR43283">
    <property type="entry name" value="BETA-LACTAMASE-RELATED"/>
    <property type="match status" value="1"/>
</dbReference>
<dbReference type="PANTHER" id="PTHR43283:SF18">
    <property type="match status" value="1"/>
</dbReference>
<feature type="domain" description="Beta-lactamase-related" evidence="2">
    <location>
        <begin position="25"/>
        <end position="328"/>
    </location>
</feature>
<proteinExistence type="predicted"/>
<dbReference type="EMBL" id="BAABDH010000021">
    <property type="protein sequence ID" value="GAA3929006.1"/>
    <property type="molecule type" value="Genomic_DNA"/>
</dbReference>
<dbReference type="SUPFAM" id="SSF56601">
    <property type="entry name" value="beta-lactamase/transpeptidase-like"/>
    <property type="match status" value="1"/>
</dbReference>
<dbReference type="InterPro" id="IPR012338">
    <property type="entry name" value="Beta-lactam/transpept-like"/>
</dbReference>
<feature type="signal peptide" evidence="1">
    <location>
        <begin position="1"/>
        <end position="19"/>
    </location>
</feature>
<comment type="caution">
    <text evidence="3">The sequence shown here is derived from an EMBL/GenBank/DDBJ whole genome shotgun (WGS) entry which is preliminary data.</text>
</comment>
<reference evidence="4" key="1">
    <citation type="journal article" date="2019" name="Int. J. Syst. Evol. Microbiol.">
        <title>The Global Catalogue of Microorganisms (GCM) 10K type strain sequencing project: providing services to taxonomists for standard genome sequencing and annotation.</title>
        <authorList>
            <consortium name="The Broad Institute Genomics Platform"/>
            <consortium name="The Broad Institute Genome Sequencing Center for Infectious Disease"/>
            <person name="Wu L."/>
            <person name="Ma J."/>
        </authorList>
    </citation>
    <scope>NUCLEOTIDE SEQUENCE [LARGE SCALE GENOMIC DNA]</scope>
    <source>
        <strain evidence="4">JCM 17214</strain>
    </source>
</reference>
<evidence type="ECO:0000313" key="4">
    <source>
        <dbReference type="Proteomes" id="UP001499909"/>
    </source>
</evidence>
<gene>
    <name evidence="3" type="ORF">GCM10022406_13140</name>
</gene>
<accession>A0ABP7MSV6</accession>
<sequence>MKILFTTALLLFHGLTARAQQAELTALLNKHHVTGLQLIYAKNGQAQAYSLGQRQAGTGQPVTAKTTFQAASLGKVVLAYTALRLVDQGRLSLDKPLLTYYSYPRLLGQPGADRITARQVLTHTAGLPNWAAYPLSPAWKTSVLPLTYAPDSCWSYSGEGYVFLQRTLEHITGQSLEALVGQQVFGPLRMSGSSFVWQQRFAADAAYGHDQAGKPTEIKRFAEPNGGFSLLTTAADYHRFTQALLSGRGLRPAAARLLTTAASAANRCGQPATPTDARIAWACGVGLADTSHGPALWHWGDNGDFRGFFIALPKTGESLVLLTNSANGLKMIDDVLALFMGPGHYYAMQWLAEEK</sequence>
<name>A0ABP7MSV6_9BACT</name>
<evidence type="ECO:0000313" key="3">
    <source>
        <dbReference type="EMBL" id="GAA3929006.1"/>
    </source>
</evidence>
<feature type="chain" id="PRO_5045785219" description="Beta-lactamase-related domain-containing protein" evidence="1">
    <location>
        <begin position="20"/>
        <end position="355"/>
    </location>
</feature>
<evidence type="ECO:0000259" key="2">
    <source>
        <dbReference type="Pfam" id="PF00144"/>
    </source>
</evidence>
<dbReference type="RefSeq" id="WP_345111770.1">
    <property type="nucleotide sequence ID" value="NZ_BAABDH010000021.1"/>
</dbReference>
<keyword evidence="4" id="KW-1185">Reference proteome</keyword>
<protein>
    <recommendedName>
        <fullName evidence="2">Beta-lactamase-related domain-containing protein</fullName>
    </recommendedName>
</protein>
<keyword evidence="1" id="KW-0732">Signal</keyword>
<dbReference type="Proteomes" id="UP001499909">
    <property type="component" value="Unassembled WGS sequence"/>
</dbReference>
<organism evidence="3 4">
    <name type="scientific">Hymenobacter algoricola</name>
    <dbReference type="NCBI Taxonomy" id="486267"/>
    <lineage>
        <taxon>Bacteria</taxon>
        <taxon>Pseudomonadati</taxon>
        <taxon>Bacteroidota</taxon>
        <taxon>Cytophagia</taxon>
        <taxon>Cytophagales</taxon>
        <taxon>Hymenobacteraceae</taxon>
        <taxon>Hymenobacter</taxon>
    </lineage>
</organism>
<dbReference type="Pfam" id="PF00144">
    <property type="entry name" value="Beta-lactamase"/>
    <property type="match status" value="1"/>
</dbReference>
<dbReference type="InterPro" id="IPR050789">
    <property type="entry name" value="Diverse_Enzym_Activities"/>
</dbReference>
<dbReference type="Gene3D" id="3.40.710.10">
    <property type="entry name" value="DD-peptidase/beta-lactamase superfamily"/>
    <property type="match status" value="1"/>
</dbReference>
<evidence type="ECO:0000256" key="1">
    <source>
        <dbReference type="SAM" id="SignalP"/>
    </source>
</evidence>